<reference evidence="2" key="2">
    <citation type="submission" date="2015-01" db="EMBL/GenBank/DDBJ databases">
        <title>Evolutionary Origins and Diversification of the Mycorrhizal Mutualists.</title>
        <authorList>
            <consortium name="DOE Joint Genome Institute"/>
            <consortium name="Mycorrhizal Genomics Consortium"/>
            <person name="Kohler A."/>
            <person name="Kuo A."/>
            <person name="Nagy L.G."/>
            <person name="Floudas D."/>
            <person name="Copeland A."/>
            <person name="Barry K.W."/>
            <person name="Cichocki N."/>
            <person name="Veneault-Fourrey C."/>
            <person name="LaButti K."/>
            <person name="Lindquist E.A."/>
            <person name="Lipzen A."/>
            <person name="Lundell T."/>
            <person name="Morin E."/>
            <person name="Murat C."/>
            <person name="Riley R."/>
            <person name="Ohm R."/>
            <person name="Sun H."/>
            <person name="Tunlid A."/>
            <person name="Henrissat B."/>
            <person name="Grigoriev I.V."/>
            <person name="Hibbett D.S."/>
            <person name="Martin F."/>
        </authorList>
    </citation>
    <scope>NUCLEOTIDE SEQUENCE [LARGE SCALE GENOMIC DNA]</scope>
    <source>
        <strain evidence="2">MUT 4182</strain>
    </source>
</reference>
<evidence type="ECO:0000313" key="2">
    <source>
        <dbReference type="Proteomes" id="UP000054248"/>
    </source>
</evidence>
<keyword evidence="2" id="KW-1185">Reference proteome</keyword>
<accession>A0A0C3Q613</accession>
<protein>
    <submittedName>
        <fullName evidence="1">Uncharacterized protein</fullName>
    </submittedName>
</protein>
<reference evidence="1 2" key="1">
    <citation type="submission" date="2014-04" db="EMBL/GenBank/DDBJ databases">
        <authorList>
            <consortium name="DOE Joint Genome Institute"/>
            <person name="Kuo A."/>
            <person name="Girlanda M."/>
            <person name="Perotto S."/>
            <person name="Kohler A."/>
            <person name="Nagy L.G."/>
            <person name="Floudas D."/>
            <person name="Copeland A."/>
            <person name="Barry K.W."/>
            <person name="Cichocki N."/>
            <person name="Veneault-Fourrey C."/>
            <person name="LaButti K."/>
            <person name="Lindquist E.A."/>
            <person name="Lipzen A."/>
            <person name="Lundell T."/>
            <person name="Morin E."/>
            <person name="Murat C."/>
            <person name="Sun H."/>
            <person name="Tunlid A."/>
            <person name="Henrissat B."/>
            <person name="Grigoriev I.V."/>
            <person name="Hibbett D.S."/>
            <person name="Martin F."/>
            <person name="Nordberg H.P."/>
            <person name="Cantor M.N."/>
            <person name="Hua S.X."/>
        </authorList>
    </citation>
    <scope>NUCLEOTIDE SEQUENCE [LARGE SCALE GENOMIC DNA]</scope>
    <source>
        <strain evidence="1 2">MUT 4182</strain>
    </source>
</reference>
<dbReference type="EMBL" id="KN823056">
    <property type="protein sequence ID" value="KIO24670.1"/>
    <property type="molecule type" value="Genomic_DNA"/>
</dbReference>
<organism evidence="1 2">
    <name type="scientific">Tulasnella calospora MUT 4182</name>
    <dbReference type="NCBI Taxonomy" id="1051891"/>
    <lineage>
        <taxon>Eukaryota</taxon>
        <taxon>Fungi</taxon>
        <taxon>Dikarya</taxon>
        <taxon>Basidiomycota</taxon>
        <taxon>Agaricomycotina</taxon>
        <taxon>Agaricomycetes</taxon>
        <taxon>Cantharellales</taxon>
        <taxon>Tulasnellaceae</taxon>
        <taxon>Tulasnella</taxon>
    </lineage>
</organism>
<dbReference type="Proteomes" id="UP000054248">
    <property type="component" value="Unassembled WGS sequence"/>
</dbReference>
<name>A0A0C3Q613_9AGAM</name>
<gene>
    <name evidence="1" type="ORF">M407DRAFT_8800</name>
</gene>
<sequence length="188" mass="20988">MQHPAVGVQISSALRNHSLYPCSLFQHTSSEVMTFQLDKSWPTGLQTIFDHGRAKHSRTVTMDPTTNYSTIASGTIVPLADDWQDSADSLIPFSTVFDRNHKPVLLVEIRDDGWAGKAELHYRADKLMRSRYALMLDDCPIPRLWGLSILGTSMRVYCGVTASHEVVPPPIGRPEPSRVLLPSFLAEE</sequence>
<evidence type="ECO:0000313" key="1">
    <source>
        <dbReference type="EMBL" id="KIO24670.1"/>
    </source>
</evidence>
<dbReference type="HOGENOM" id="CLU_085786_2_0_1"/>
<dbReference type="OrthoDB" id="3255221at2759"/>
<dbReference type="AlphaFoldDB" id="A0A0C3Q613"/>
<proteinExistence type="predicted"/>